<dbReference type="Pfam" id="PF00059">
    <property type="entry name" value="Lectin_C"/>
    <property type="match status" value="1"/>
</dbReference>
<dbReference type="Ensembl" id="ENSLCAT00010022038.1">
    <property type="protein sequence ID" value="ENSLCAP00010021569.1"/>
    <property type="gene ID" value="ENSLCAG00010010157.1"/>
</dbReference>
<dbReference type="InParanoid" id="A0A4W6D9Q0"/>
<gene>
    <name evidence="4" type="primary">si:dkey-26c10.5</name>
</gene>
<name>A0A4W6D9Q0_LATCA</name>
<dbReference type="PROSITE" id="PS50041">
    <property type="entry name" value="C_TYPE_LECTIN_2"/>
    <property type="match status" value="1"/>
</dbReference>
<dbReference type="SUPFAM" id="SSF56436">
    <property type="entry name" value="C-type lectin-like"/>
    <property type="match status" value="1"/>
</dbReference>
<sequence length="272" mass="30690">MYIKFCRSYGEDKKDEAKENLSSKLSVELEGEKGRPQLHFSKPSWWSVLLSLKCLANIWLMSSSSAKQTEANARLYRAGCILLTIMCLVLLLVVIVLSLKLQNGSHTDCPESEIPITPGHITPKSASPCNYEHCKDFFSSRSSIEAKHLGCRQCADGWLTFGRSCFFLSTYRLGWEQSQRNCTARGGSLAIITSREVQNFLSKEGNLKYWIGLRQKGNMWTWVNNTAIRESYWAGNAASGDCGILNSENQSDKNWIKAPCDAHTYFVCQLQF</sequence>
<dbReference type="AlphaFoldDB" id="A0A4W6D9Q0"/>
<dbReference type="FunCoup" id="A0A4W6D9Q0">
    <property type="interactions" value="2"/>
</dbReference>
<dbReference type="SMART" id="SM00034">
    <property type="entry name" value="CLECT"/>
    <property type="match status" value="1"/>
</dbReference>
<evidence type="ECO:0000313" key="4">
    <source>
        <dbReference type="Ensembl" id="ENSLCAP00010021569.1"/>
    </source>
</evidence>
<dbReference type="PANTHER" id="PTHR45710">
    <property type="entry name" value="C-TYPE LECTIN DOMAIN-CONTAINING PROTEIN 180"/>
    <property type="match status" value="1"/>
</dbReference>
<protein>
    <submittedName>
        <fullName evidence="4">Si:dkey-26c10.5</fullName>
    </submittedName>
</protein>
<dbReference type="GO" id="GO:0005886">
    <property type="term" value="C:plasma membrane"/>
    <property type="evidence" value="ECO:0007669"/>
    <property type="project" value="UniProtKB-SubCell"/>
</dbReference>
<dbReference type="GeneTree" id="ENSGT00940000166507"/>
<dbReference type="InterPro" id="IPR016186">
    <property type="entry name" value="C-type_lectin-like/link_sf"/>
</dbReference>
<evidence type="ECO:0000256" key="1">
    <source>
        <dbReference type="ARBA" id="ARBA00004401"/>
    </source>
</evidence>
<feature type="domain" description="C-type lectin" evidence="3">
    <location>
        <begin position="161"/>
        <end position="269"/>
    </location>
</feature>
<dbReference type="PANTHER" id="PTHR45710:SF28">
    <property type="entry name" value="C-TYPE LECTIN DOMAIN FAMILY 4 MEMBER C ISOFORM 1"/>
    <property type="match status" value="1"/>
</dbReference>
<dbReference type="Gene3D" id="3.10.100.10">
    <property type="entry name" value="Mannose-Binding Protein A, subunit A"/>
    <property type="match status" value="1"/>
</dbReference>
<feature type="transmembrane region" description="Helical" evidence="2">
    <location>
        <begin position="75"/>
        <end position="99"/>
    </location>
</feature>
<evidence type="ECO:0000256" key="2">
    <source>
        <dbReference type="SAM" id="Phobius"/>
    </source>
</evidence>
<dbReference type="InterPro" id="IPR016187">
    <property type="entry name" value="CTDL_fold"/>
</dbReference>
<keyword evidence="2" id="KW-0812">Transmembrane</keyword>
<reference evidence="4" key="2">
    <citation type="submission" date="2025-08" db="UniProtKB">
        <authorList>
            <consortium name="Ensembl"/>
        </authorList>
    </citation>
    <scope>IDENTIFICATION</scope>
</reference>
<dbReference type="InterPro" id="IPR001304">
    <property type="entry name" value="C-type_lectin-like"/>
</dbReference>
<keyword evidence="2" id="KW-1133">Transmembrane helix</keyword>
<dbReference type="InterPro" id="IPR050828">
    <property type="entry name" value="C-type_lectin/matrix_domain"/>
</dbReference>
<evidence type="ECO:0000313" key="5">
    <source>
        <dbReference type="Proteomes" id="UP000314980"/>
    </source>
</evidence>
<dbReference type="STRING" id="8187.ENSLCAP00010021569"/>
<proteinExistence type="predicted"/>
<keyword evidence="2" id="KW-0472">Membrane</keyword>
<accession>A0A4W6D9Q0</accession>
<reference evidence="5" key="1">
    <citation type="submission" date="2015-09" db="EMBL/GenBank/DDBJ databases">
        <authorList>
            <person name="Sai Rama Sridatta P."/>
        </authorList>
    </citation>
    <scope>NUCLEOTIDE SEQUENCE [LARGE SCALE GENOMIC DNA]</scope>
</reference>
<keyword evidence="5" id="KW-1185">Reference proteome</keyword>
<comment type="subcellular location">
    <subcellularLocation>
        <location evidence="1">Cell membrane</location>
        <topology evidence="1">Single-pass type II membrane protein</topology>
    </subcellularLocation>
</comment>
<reference evidence="4" key="3">
    <citation type="submission" date="2025-09" db="UniProtKB">
        <authorList>
            <consortium name="Ensembl"/>
        </authorList>
    </citation>
    <scope>IDENTIFICATION</scope>
</reference>
<dbReference type="Proteomes" id="UP000314980">
    <property type="component" value="Unassembled WGS sequence"/>
</dbReference>
<organism evidence="4 5">
    <name type="scientific">Lates calcarifer</name>
    <name type="common">Barramundi</name>
    <name type="synonym">Holocentrus calcarifer</name>
    <dbReference type="NCBI Taxonomy" id="8187"/>
    <lineage>
        <taxon>Eukaryota</taxon>
        <taxon>Metazoa</taxon>
        <taxon>Chordata</taxon>
        <taxon>Craniata</taxon>
        <taxon>Vertebrata</taxon>
        <taxon>Euteleostomi</taxon>
        <taxon>Actinopterygii</taxon>
        <taxon>Neopterygii</taxon>
        <taxon>Teleostei</taxon>
        <taxon>Neoteleostei</taxon>
        <taxon>Acanthomorphata</taxon>
        <taxon>Carangaria</taxon>
        <taxon>Carangaria incertae sedis</taxon>
        <taxon>Centropomidae</taxon>
        <taxon>Lates</taxon>
    </lineage>
</organism>
<evidence type="ECO:0000259" key="3">
    <source>
        <dbReference type="PROSITE" id="PS50041"/>
    </source>
</evidence>